<feature type="repeat" description="Lumazine-binding" evidence="11">
    <location>
        <begin position="97"/>
        <end position="193"/>
    </location>
</feature>
<dbReference type="AlphaFoldDB" id="A0A1M7SD25"/>
<comment type="catalytic activity">
    <reaction evidence="1">
        <text>2 6,7-dimethyl-8-(1-D-ribityl)lumazine + H(+) = 5-amino-6-(D-ribitylamino)uracil + riboflavin</text>
        <dbReference type="Rhea" id="RHEA:20772"/>
        <dbReference type="ChEBI" id="CHEBI:15378"/>
        <dbReference type="ChEBI" id="CHEBI:15934"/>
        <dbReference type="ChEBI" id="CHEBI:57986"/>
        <dbReference type="ChEBI" id="CHEBI:58201"/>
        <dbReference type="EC" id="2.5.1.9"/>
    </reaction>
</comment>
<dbReference type="PANTHER" id="PTHR21098">
    <property type="entry name" value="RIBOFLAVIN SYNTHASE ALPHA CHAIN"/>
    <property type="match status" value="1"/>
</dbReference>
<protein>
    <recommendedName>
        <fullName evidence="6 10">Riboflavin synthase</fullName>
        <ecNumber evidence="5 10">2.5.1.9</ecNumber>
    </recommendedName>
</protein>
<dbReference type="NCBIfam" id="TIGR00187">
    <property type="entry name" value="ribE"/>
    <property type="match status" value="1"/>
</dbReference>
<evidence type="ECO:0000256" key="1">
    <source>
        <dbReference type="ARBA" id="ARBA00000968"/>
    </source>
</evidence>
<dbReference type="InterPro" id="IPR023366">
    <property type="entry name" value="ATP_synth_asu-like_sf"/>
</dbReference>
<comment type="subunit">
    <text evidence="4">Homotrimer.</text>
</comment>
<dbReference type="PIRSF" id="PIRSF000498">
    <property type="entry name" value="Riboflavin_syn_A"/>
    <property type="match status" value="1"/>
</dbReference>
<dbReference type="CDD" id="cd00402">
    <property type="entry name" value="Riboflavin_synthase_like"/>
    <property type="match status" value="1"/>
</dbReference>
<dbReference type="GO" id="GO:0004746">
    <property type="term" value="F:riboflavin synthase activity"/>
    <property type="evidence" value="ECO:0007669"/>
    <property type="project" value="UniProtKB-UniRule"/>
</dbReference>
<dbReference type="EC" id="2.5.1.9" evidence="5 10"/>
<evidence type="ECO:0000256" key="7">
    <source>
        <dbReference type="ARBA" id="ARBA00022619"/>
    </source>
</evidence>
<dbReference type="FunFam" id="2.40.30.20:FF:000003">
    <property type="entry name" value="Riboflavin synthase, alpha subunit"/>
    <property type="match status" value="1"/>
</dbReference>
<dbReference type="STRING" id="1121455.SAMN02745728_00783"/>
<dbReference type="SUPFAM" id="SSF63380">
    <property type="entry name" value="Riboflavin synthase domain-like"/>
    <property type="match status" value="2"/>
</dbReference>
<dbReference type="EMBL" id="FRDI01000003">
    <property type="protein sequence ID" value="SHN56375.1"/>
    <property type="molecule type" value="Genomic_DNA"/>
</dbReference>
<evidence type="ECO:0000256" key="5">
    <source>
        <dbReference type="ARBA" id="ARBA00012827"/>
    </source>
</evidence>
<keyword evidence="8" id="KW-0808">Transferase</keyword>
<evidence type="ECO:0000256" key="11">
    <source>
        <dbReference type="PROSITE-ProRule" id="PRU00524"/>
    </source>
</evidence>
<dbReference type="Gene3D" id="2.40.30.20">
    <property type="match status" value="2"/>
</dbReference>
<comment type="pathway">
    <text evidence="3">Cofactor biosynthesis; riboflavin biosynthesis; riboflavin from 2-hydroxy-3-oxobutyl phosphate and 5-amino-6-(D-ribitylamino)uracil: step 2/2.</text>
</comment>
<dbReference type="GO" id="GO:0009231">
    <property type="term" value="P:riboflavin biosynthetic process"/>
    <property type="evidence" value="ECO:0007669"/>
    <property type="project" value="UniProtKB-KW"/>
</dbReference>
<dbReference type="InterPro" id="IPR001783">
    <property type="entry name" value="Lumazine-bd"/>
</dbReference>
<dbReference type="Pfam" id="PF00677">
    <property type="entry name" value="Lum_binding"/>
    <property type="match status" value="2"/>
</dbReference>
<evidence type="ECO:0000256" key="2">
    <source>
        <dbReference type="ARBA" id="ARBA00002803"/>
    </source>
</evidence>
<evidence type="ECO:0000256" key="8">
    <source>
        <dbReference type="ARBA" id="ARBA00022679"/>
    </source>
</evidence>
<dbReference type="FunFam" id="2.40.30.20:FF:000004">
    <property type="entry name" value="Riboflavin synthase, alpha subunit"/>
    <property type="match status" value="1"/>
</dbReference>
<dbReference type="PROSITE" id="PS51177">
    <property type="entry name" value="LUMAZINE_BIND"/>
    <property type="match status" value="2"/>
</dbReference>
<dbReference type="RefSeq" id="WP_072696472.1">
    <property type="nucleotide sequence ID" value="NZ_FRDI01000003.1"/>
</dbReference>
<feature type="domain" description="Lumazine-binding" evidence="12">
    <location>
        <begin position="1"/>
        <end position="96"/>
    </location>
</feature>
<dbReference type="PANTHER" id="PTHR21098:SF12">
    <property type="entry name" value="RIBOFLAVIN SYNTHASE"/>
    <property type="match status" value="1"/>
</dbReference>
<accession>A0A1M7SD25</accession>
<proteinExistence type="predicted"/>
<feature type="repeat" description="Lumazine-binding" evidence="11">
    <location>
        <begin position="1"/>
        <end position="96"/>
    </location>
</feature>
<evidence type="ECO:0000256" key="6">
    <source>
        <dbReference type="ARBA" id="ARBA00013950"/>
    </source>
</evidence>
<sequence length="222" mass="24730">MFTGIIQGQARISGLDKMANECRICFTPLFELKNFQKGESIAANGVCLTVESFTTDSYTVFVSNETLKCTNLNNWKIGTKVNTERALALGDRLGGHLVSGHVDCLAEVSEINKVGLAIIYKILIPNEYTSEIISKGSVALDGISLTVNECETDFFTVSIIPETQNITNISTWKKGYKVNLETDLLGKYVKRMLTHYLKPKTQTEKQAEKTQLSLEFLRENGF</sequence>
<evidence type="ECO:0000256" key="9">
    <source>
        <dbReference type="ARBA" id="ARBA00022737"/>
    </source>
</evidence>
<reference evidence="13 14" key="1">
    <citation type="submission" date="2016-12" db="EMBL/GenBank/DDBJ databases">
        <authorList>
            <person name="Song W.-J."/>
            <person name="Kurnit D.M."/>
        </authorList>
    </citation>
    <scope>NUCLEOTIDE SEQUENCE [LARGE SCALE GENOMIC DNA]</scope>
    <source>
        <strain evidence="13 14">DSM 11393</strain>
    </source>
</reference>
<keyword evidence="7" id="KW-0686">Riboflavin biosynthesis</keyword>
<evidence type="ECO:0000259" key="12">
    <source>
        <dbReference type="PROSITE" id="PS51177"/>
    </source>
</evidence>
<dbReference type="OrthoDB" id="9788537at2"/>
<name>A0A1M7SD25_9BACT</name>
<comment type="function">
    <text evidence="2">Catalyzes the dismutation of two molecules of 6,7-dimethyl-8-ribityllumazine, resulting in the formation of riboflavin and 5-amino-6-(D-ribitylamino)uracil.</text>
</comment>
<evidence type="ECO:0000256" key="10">
    <source>
        <dbReference type="NCBIfam" id="TIGR00187"/>
    </source>
</evidence>
<dbReference type="InterPro" id="IPR026017">
    <property type="entry name" value="Lumazine-bd_dom"/>
</dbReference>
<dbReference type="Proteomes" id="UP000186469">
    <property type="component" value="Unassembled WGS sequence"/>
</dbReference>
<feature type="domain" description="Lumazine-binding" evidence="12">
    <location>
        <begin position="97"/>
        <end position="193"/>
    </location>
</feature>
<dbReference type="NCBIfam" id="NF006767">
    <property type="entry name" value="PRK09289.1"/>
    <property type="match status" value="1"/>
</dbReference>
<evidence type="ECO:0000256" key="3">
    <source>
        <dbReference type="ARBA" id="ARBA00004887"/>
    </source>
</evidence>
<evidence type="ECO:0000313" key="14">
    <source>
        <dbReference type="Proteomes" id="UP000186469"/>
    </source>
</evidence>
<organism evidence="13 14">
    <name type="scientific">Desulfovibrio litoralis DSM 11393</name>
    <dbReference type="NCBI Taxonomy" id="1121455"/>
    <lineage>
        <taxon>Bacteria</taxon>
        <taxon>Pseudomonadati</taxon>
        <taxon>Thermodesulfobacteriota</taxon>
        <taxon>Desulfovibrionia</taxon>
        <taxon>Desulfovibrionales</taxon>
        <taxon>Desulfovibrionaceae</taxon>
        <taxon>Desulfovibrio</taxon>
    </lineage>
</organism>
<dbReference type="InterPro" id="IPR017938">
    <property type="entry name" value="Riboflavin_synthase-like_b-brl"/>
</dbReference>
<keyword evidence="9" id="KW-0677">Repeat</keyword>
<gene>
    <name evidence="13" type="ORF">SAMN02745728_00783</name>
</gene>
<evidence type="ECO:0000313" key="13">
    <source>
        <dbReference type="EMBL" id="SHN56375.1"/>
    </source>
</evidence>
<evidence type="ECO:0000256" key="4">
    <source>
        <dbReference type="ARBA" id="ARBA00011233"/>
    </source>
</evidence>
<keyword evidence="14" id="KW-1185">Reference proteome</keyword>